<feature type="region of interest" description="Disordered" evidence="6">
    <location>
        <begin position="246"/>
        <end position="271"/>
    </location>
</feature>
<dbReference type="CTD" id="80000"/>
<evidence type="ECO:0000256" key="1">
    <source>
        <dbReference type="ARBA" id="ARBA00004167"/>
    </source>
</evidence>
<evidence type="ECO:0000259" key="8">
    <source>
        <dbReference type="Pfam" id="PF20267"/>
    </source>
</evidence>
<comment type="subcellular location">
    <subcellularLocation>
        <location evidence="1">Membrane</location>
        <topology evidence="1">Single-pass membrane protein</topology>
    </subcellularLocation>
</comment>
<evidence type="ECO:0000259" key="11">
    <source>
        <dbReference type="Pfam" id="PF20692"/>
    </source>
</evidence>
<feature type="compositionally biased region" description="Acidic residues" evidence="6">
    <location>
        <begin position="87"/>
        <end position="96"/>
    </location>
</feature>
<evidence type="ECO:0000259" key="10">
    <source>
        <dbReference type="Pfam" id="PF20691"/>
    </source>
</evidence>
<feature type="domain" description="GREB1-like C-terminal" evidence="8">
    <location>
        <begin position="1806"/>
        <end position="1870"/>
    </location>
</feature>
<evidence type="ECO:0000256" key="6">
    <source>
        <dbReference type="SAM" id="MobiDB-lite"/>
    </source>
</evidence>
<dbReference type="InterPro" id="IPR049100">
    <property type="entry name" value="TAGT"/>
</dbReference>
<feature type="compositionally biased region" description="Polar residues" evidence="6">
    <location>
        <begin position="1162"/>
        <end position="1204"/>
    </location>
</feature>
<protein>
    <submittedName>
        <fullName evidence="13">GREB1-like protein isoform X5</fullName>
    </submittedName>
</protein>
<dbReference type="InterPro" id="IPR048657">
    <property type="entry name" value="GREB1-like_cpSF2"/>
</dbReference>
<feature type="region of interest" description="Disordered" evidence="6">
    <location>
        <begin position="1157"/>
        <end position="1264"/>
    </location>
</feature>
<feature type="compositionally biased region" description="Low complexity" evidence="6">
    <location>
        <begin position="323"/>
        <end position="338"/>
    </location>
</feature>
<evidence type="ECO:0000256" key="3">
    <source>
        <dbReference type="ARBA" id="ARBA00022692"/>
    </source>
</evidence>
<dbReference type="Pfam" id="PF20691">
    <property type="entry name" value="TAGT"/>
    <property type="match status" value="1"/>
</dbReference>
<evidence type="ECO:0000256" key="5">
    <source>
        <dbReference type="ARBA" id="ARBA00023136"/>
    </source>
</evidence>
<keyword evidence="4" id="KW-1133">Transmembrane helix</keyword>
<keyword evidence="5" id="KW-0472">Membrane</keyword>
<accession>A0A6J2BPY6</accession>
<name>A0A6J2BPY6_ZALCA</name>
<dbReference type="PANTHER" id="PTHR15720">
    <property type="entry name" value="GREB1-RELATED"/>
    <property type="match status" value="1"/>
</dbReference>
<organism evidence="12 13">
    <name type="scientific">Zalophus californianus</name>
    <name type="common">California sealion</name>
    <dbReference type="NCBI Taxonomy" id="9704"/>
    <lineage>
        <taxon>Eukaryota</taxon>
        <taxon>Metazoa</taxon>
        <taxon>Chordata</taxon>
        <taxon>Craniata</taxon>
        <taxon>Vertebrata</taxon>
        <taxon>Euteleostomi</taxon>
        <taxon>Mammalia</taxon>
        <taxon>Eutheria</taxon>
        <taxon>Laurasiatheria</taxon>
        <taxon>Carnivora</taxon>
        <taxon>Caniformia</taxon>
        <taxon>Pinnipedia</taxon>
        <taxon>Otariidae</taxon>
        <taxon>Zalophus</taxon>
    </lineage>
</organism>
<sequence length="1871" mass="207811">MGNSYAGQLKSAQFEEALHNSIEASLRCSSVVPRPIFSQLYLDPDQHPFSSADVKPKVEDLDKDLVHRYTQNGSLDFSNNLTVNEMEDDEDDEEMSDSNSPPIPYSQKPAPEGSCTTDGFCQAGKDLRLVSLCMEQIDIPAGFLLVGAKSPNLPEHILVCAVDKRFLPDDHGKNALLGFSGNCIGCGERGFRYFTEFSNHINLKLTTQPKKQKHLKYYLVRSSQGVLSKGPLICWKECRSRQSSATCHSMKPNSSVSSTVTPENGTTNGYKSGFIQTDSPILSPANSAINLSGAQDLTRNKNVVKPLALSLQVVGKTFAADAANGNSSHGGKSSASSSTPARPGNYSLSPRPSYASGDQATMFISGPPKKRHRGWYPGSPVPQPGLIVPVPTVRPLSRTESLLSAPVPQTPLTGILQPRPIPAGETVIVPENLLSNSGVRPVILIGYGTLPYFYGNVGDIVVSPLLVNCYKIPQLENKDLEHLGLTGSQLLSVENMILLTIQYLVRLGPDQIPLREEFEQIMLKAMQEFTLRERALQMGAQCTPVSPGQLPWLARLIASVSQDLVHVIVTQNSLAEGISETLRTLSEMRHYQRLPDYVVAICASKIRGNEFCVVVLGQHQSRALAESMLTTSEFLKEISYELITGKVSFLASHFKTTSLGDDLDKLLDKMQQRRGESVVTPFNGDLNECVSAQEAAAMIPTQNLDLDNETFQIYQPQLTVARKLLSQVCAIADSGSQSLDLGHFSKVDFIIIVPRSEVLVQQTLQRIRQSGVLVDLGLEENGTAYQRAEKYVVRLDNEIQTKFEVFMRRVKQNPYTLFVLVHDNSHVELTSVISGSLSHGEPSHGLADRVINCREVLEAFNLLVLQVSSFPYTLQTQQSRISSSNEVHWIQLDNMEDMSCEEKLYFGLNEYSKSLQWGITSPLLRCDETFEKMVNTLLERYPRLHSMVVRCYLLIQQYSEALMALTTMASLRDHSTPETLSIMDDLISSPGKTRSGRGHMLIIRVPSVQLAMLAKERLQEVRDKLGLQYRFEIILGNPASELSVATHFVARLKTWRGNELEEWTPRTYQDLEGLPCIVILTGKDPLGETFPRSLKYCDLRLIDSSYLTRTALEQEVGLACCYVSKEVIRGPAVALDLSGKEQERASASENDAEELLVDLERPQSNGSAVTGTSGSIMENGVSSSSTADKSQKLSLTPSFQSPANSMGLDEGVSTGTTGAGETLKQECDSLGPQMASSTTSKPSSSSSSGPRALSWPGQPPQGCRGLHAALPPIVILSKAAYSLLGSQRGGKPPASSSLLPHADVAWVSSLRPLLHKDMSSEEQSLYYRQWTSARQHHADFSNQPDPASGARTCHPRRLLLTGPPQVGKTGSYLQFLRILFRMLIRLLEVDVYDEGEINADHSESREVSQLEGEPWPDIESFRKMPFDVSVHDPKYSLMSLVYTEKLAGVKQEAIKDAKAEEPRKRGTVSMMLTKYAAYNTFHHCEQCHQYMDFTSASQMSDSTLHAFTFSSSMLGEEVQLYFIIPKSKESHFVFSKQGKHLESMRLPLVSDKQNLNAVKSPIFTPSSGRHEHGLLNLFHAMEGISHLHLLVVKEYEMPLYRKYWPNHIMLVLPGMFNNAGVGAARFLIKELSYHNLELERNRLEELGVKRQCVWPFIVVMDDSCVLWNIHSVQDQSSQPIEAGVSSKNVSLKSVLQHIEATPKIIHYAILGIQKWSSKLTSQSLKAPFSRCHVHDFILLNIDLTQNVQYDFNRYFCEDVDFNLRTNSSGLLICRFNNFSLMKKHVQVGGQRDFIIKPKIMVSESLAPILPLQYVCAPDSEHTLLAAPAQFLLEKFLQHASYKLFPKAIHNFKSPVLAIDCYLNIGPEVLIF</sequence>
<gene>
    <name evidence="13" type="primary">GREB1L</name>
</gene>
<dbReference type="GeneID" id="113912611"/>
<dbReference type="Pfam" id="PF20692">
    <property type="entry name" value="cpSF2-GREB1"/>
    <property type="match status" value="1"/>
</dbReference>
<keyword evidence="12" id="KW-1185">Reference proteome</keyword>
<dbReference type="Pfam" id="PF20688">
    <property type="entry name" value="GREB1_2nd"/>
    <property type="match status" value="1"/>
</dbReference>
<evidence type="ECO:0000256" key="2">
    <source>
        <dbReference type="ARBA" id="ARBA00009148"/>
    </source>
</evidence>
<dbReference type="Pfam" id="PF20267">
    <property type="entry name" value="GREB1_C"/>
    <property type="match status" value="1"/>
</dbReference>
<feature type="region of interest" description="Disordered" evidence="6">
    <location>
        <begin position="87"/>
        <end position="111"/>
    </location>
</feature>
<dbReference type="GO" id="GO:0016020">
    <property type="term" value="C:membrane"/>
    <property type="evidence" value="ECO:0007669"/>
    <property type="project" value="UniProtKB-SubCell"/>
</dbReference>
<feature type="compositionally biased region" description="Low complexity" evidence="6">
    <location>
        <begin position="1236"/>
        <end position="1248"/>
    </location>
</feature>
<feature type="domain" description="GREB1 N-terminal" evidence="7">
    <location>
        <begin position="87"/>
        <end position="236"/>
    </location>
</feature>
<dbReference type="Pfam" id="PF15782">
    <property type="entry name" value="GREB1_N"/>
    <property type="match status" value="1"/>
</dbReference>
<evidence type="ECO:0000313" key="12">
    <source>
        <dbReference type="Proteomes" id="UP000515165"/>
    </source>
</evidence>
<evidence type="ECO:0000259" key="7">
    <source>
        <dbReference type="Pfam" id="PF15782"/>
    </source>
</evidence>
<dbReference type="RefSeq" id="XP_027431848.1">
    <property type="nucleotide sequence ID" value="XM_027576047.1"/>
</dbReference>
<feature type="region of interest" description="Disordered" evidence="6">
    <location>
        <begin position="323"/>
        <end position="371"/>
    </location>
</feature>
<feature type="domain" description="TET-Associated Glycosyltransferase" evidence="10">
    <location>
        <begin position="1561"/>
        <end position="1788"/>
    </location>
</feature>
<dbReference type="InterPro" id="IPR028422">
    <property type="entry name" value="GREB1"/>
</dbReference>
<dbReference type="Proteomes" id="UP000515165">
    <property type="component" value="Chromosome 14"/>
</dbReference>
<dbReference type="PANTHER" id="PTHR15720:SF12">
    <property type="entry name" value="GREB1-LIKE PROTEIN"/>
    <property type="match status" value="1"/>
</dbReference>
<dbReference type="InterPro" id="IPR046926">
    <property type="entry name" value="GREB1_N"/>
</dbReference>
<evidence type="ECO:0000259" key="9">
    <source>
        <dbReference type="Pfam" id="PF20688"/>
    </source>
</evidence>
<dbReference type="GO" id="GO:0001822">
    <property type="term" value="P:kidney development"/>
    <property type="evidence" value="ECO:0007669"/>
    <property type="project" value="TreeGrafter"/>
</dbReference>
<evidence type="ECO:0000256" key="4">
    <source>
        <dbReference type="ARBA" id="ARBA00022989"/>
    </source>
</evidence>
<dbReference type="InterPro" id="IPR048659">
    <property type="entry name" value="GREB1-like_2nd"/>
</dbReference>
<feature type="domain" description="GREB1-like second" evidence="9">
    <location>
        <begin position="362"/>
        <end position="656"/>
    </location>
</feature>
<proteinExistence type="inferred from homology"/>
<evidence type="ECO:0000313" key="13">
    <source>
        <dbReference type="RefSeq" id="XP_027431848.1"/>
    </source>
</evidence>
<dbReference type="InterPro" id="IPR046927">
    <property type="entry name" value="GREB1-like_C"/>
</dbReference>
<reference evidence="13" key="1">
    <citation type="submission" date="2025-08" db="UniProtKB">
        <authorList>
            <consortium name="RefSeq"/>
        </authorList>
    </citation>
    <scope>IDENTIFICATION</scope>
    <source>
        <tissue evidence="13">Blood</tissue>
    </source>
</reference>
<feature type="domain" description="GREB1-like circularly permuted SF2 helicase" evidence="11">
    <location>
        <begin position="711"/>
        <end position="1394"/>
    </location>
</feature>
<keyword evidence="3" id="KW-0812">Transmembrane</keyword>
<comment type="similarity">
    <text evidence="2">Belongs to the GREB1 family.</text>
</comment>